<name>A0ACC0VV20_9STRA</name>
<evidence type="ECO:0000313" key="1">
    <source>
        <dbReference type="EMBL" id="KAI9910334.1"/>
    </source>
</evidence>
<reference evidence="1 2" key="1">
    <citation type="journal article" date="2022" name="bioRxiv">
        <title>The genome of the oomycete Peronosclerospora sorghi, a cosmopolitan pathogen of maize and sorghum, is inflated with dispersed pseudogenes.</title>
        <authorList>
            <person name="Fletcher K."/>
            <person name="Martin F."/>
            <person name="Isakeit T."/>
            <person name="Cavanaugh K."/>
            <person name="Magill C."/>
            <person name="Michelmore R."/>
        </authorList>
    </citation>
    <scope>NUCLEOTIDE SEQUENCE [LARGE SCALE GENOMIC DNA]</scope>
    <source>
        <strain evidence="1">P6</strain>
    </source>
</reference>
<sequence length="161" mass="19096">MDRERPEEMKAYLEKVVVGRLPPNHQTICNMQTIFNLLPNLNVDELVRSMFVKTHDMHFWFYMTRNEIVTCPLLWRQHVQTIYLSSLIRCTIALHNLVKNKIKYKESEDLCFTEKKDVAVTDKASKDKTSEKIPYSSRTYCTDTVYLFTLMSPIQWMCVMC</sequence>
<accession>A0ACC0VV20</accession>
<organism evidence="1 2">
    <name type="scientific">Peronosclerospora sorghi</name>
    <dbReference type="NCBI Taxonomy" id="230839"/>
    <lineage>
        <taxon>Eukaryota</taxon>
        <taxon>Sar</taxon>
        <taxon>Stramenopiles</taxon>
        <taxon>Oomycota</taxon>
        <taxon>Peronosporomycetes</taxon>
        <taxon>Peronosporales</taxon>
        <taxon>Peronosporaceae</taxon>
        <taxon>Peronosclerospora</taxon>
    </lineage>
</organism>
<proteinExistence type="predicted"/>
<keyword evidence="2" id="KW-1185">Reference proteome</keyword>
<dbReference type="EMBL" id="CM047585">
    <property type="protein sequence ID" value="KAI9910334.1"/>
    <property type="molecule type" value="Genomic_DNA"/>
</dbReference>
<evidence type="ECO:0000313" key="2">
    <source>
        <dbReference type="Proteomes" id="UP001163321"/>
    </source>
</evidence>
<comment type="caution">
    <text evidence="1">The sequence shown here is derived from an EMBL/GenBank/DDBJ whole genome shotgun (WGS) entry which is preliminary data.</text>
</comment>
<dbReference type="Proteomes" id="UP001163321">
    <property type="component" value="Chromosome 6"/>
</dbReference>
<protein>
    <submittedName>
        <fullName evidence="1">Uncharacterized protein</fullName>
    </submittedName>
</protein>
<gene>
    <name evidence="1" type="ORF">PsorP6_010766</name>
</gene>